<dbReference type="RefSeq" id="WP_092800117.1">
    <property type="nucleotide sequence ID" value="NZ_FMUH01000001.1"/>
</dbReference>
<dbReference type="Proteomes" id="UP000198981">
    <property type="component" value="Unassembled WGS sequence"/>
</dbReference>
<proteinExistence type="inferred from homology"/>
<dbReference type="InterPro" id="IPR002655">
    <property type="entry name" value="Acyl-CoA_oxidase_C"/>
</dbReference>
<name>A0A1G4XH44_9ACTN</name>
<dbReference type="GO" id="GO:0033540">
    <property type="term" value="P:fatty acid beta-oxidation using acyl-CoA oxidase"/>
    <property type="evidence" value="ECO:0007669"/>
    <property type="project" value="TreeGrafter"/>
</dbReference>
<dbReference type="PANTHER" id="PTHR10909">
    <property type="entry name" value="ELECTRON TRANSPORT OXIDOREDUCTASE"/>
    <property type="match status" value="1"/>
</dbReference>
<dbReference type="SUPFAM" id="SSF47203">
    <property type="entry name" value="Acyl-CoA dehydrogenase C-terminal domain-like"/>
    <property type="match status" value="2"/>
</dbReference>
<evidence type="ECO:0000256" key="8">
    <source>
        <dbReference type="ARBA" id="ARBA00023002"/>
    </source>
</evidence>
<evidence type="ECO:0000256" key="1">
    <source>
        <dbReference type="ARBA" id="ARBA00001974"/>
    </source>
</evidence>
<dbReference type="FunFam" id="2.40.110.10:FF:000005">
    <property type="entry name" value="Acyl-coenzyme A oxidase"/>
    <property type="match status" value="1"/>
</dbReference>
<dbReference type="Gene3D" id="1.10.540.10">
    <property type="entry name" value="Acyl-CoA dehydrogenase/oxidase, N-terminal domain"/>
    <property type="match status" value="1"/>
</dbReference>
<dbReference type="EC" id="1.3.3.6" evidence="4"/>
<reference evidence="16" key="1">
    <citation type="submission" date="2016-10" db="EMBL/GenBank/DDBJ databases">
        <authorList>
            <person name="Varghese N."/>
            <person name="Submissions S."/>
        </authorList>
    </citation>
    <scope>NUCLEOTIDE SEQUENCE [LARGE SCALE GENOMIC DNA]</scope>
    <source>
        <strain evidence="16">DSM 45722</strain>
    </source>
</reference>
<protein>
    <recommendedName>
        <fullName evidence="4">acyl-CoA oxidase</fullName>
        <ecNumber evidence="4">1.3.3.6</ecNumber>
    </recommendedName>
</protein>
<dbReference type="InterPro" id="IPR055060">
    <property type="entry name" value="ACOX_C_alpha1"/>
</dbReference>
<dbReference type="OrthoDB" id="1144545at2"/>
<dbReference type="InterPro" id="IPR036250">
    <property type="entry name" value="AcylCo_DH-like_C"/>
</dbReference>
<dbReference type="FunFam" id="1.20.140.10:FF:000007">
    <property type="entry name" value="Acyl-coenzyme A oxidase"/>
    <property type="match status" value="1"/>
</dbReference>
<evidence type="ECO:0000256" key="3">
    <source>
        <dbReference type="ARBA" id="ARBA00006288"/>
    </source>
</evidence>
<keyword evidence="7" id="KW-0276">Fatty acid metabolism</keyword>
<gene>
    <name evidence="15" type="ORF">SAMN03159343_0992</name>
</gene>
<evidence type="ECO:0000259" key="12">
    <source>
        <dbReference type="Pfam" id="PF02770"/>
    </source>
</evidence>
<comment type="subcellular location">
    <subcellularLocation>
        <location evidence="2">Peroxisome</location>
    </subcellularLocation>
</comment>
<dbReference type="STRING" id="1960309.SAMN03159343_0992"/>
<evidence type="ECO:0000256" key="4">
    <source>
        <dbReference type="ARBA" id="ARBA00012870"/>
    </source>
</evidence>
<keyword evidence="8" id="KW-0560">Oxidoreductase</keyword>
<dbReference type="InterPro" id="IPR006091">
    <property type="entry name" value="Acyl-CoA_Oxase/DH_mid-dom"/>
</dbReference>
<dbReference type="GO" id="GO:0055088">
    <property type="term" value="P:lipid homeostasis"/>
    <property type="evidence" value="ECO:0007669"/>
    <property type="project" value="TreeGrafter"/>
</dbReference>
<evidence type="ECO:0000256" key="2">
    <source>
        <dbReference type="ARBA" id="ARBA00004275"/>
    </source>
</evidence>
<dbReference type="AlphaFoldDB" id="A0A1G4XH44"/>
<evidence type="ECO:0000259" key="11">
    <source>
        <dbReference type="Pfam" id="PF01756"/>
    </source>
</evidence>
<dbReference type="GO" id="GO:0071949">
    <property type="term" value="F:FAD binding"/>
    <property type="evidence" value="ECO:0007669"/>
    <property type="project" value="InterPro"/>
</dbReference>
<keyword evidence="16" id="KW-1185">Reference proteome</keyword>
<dbReference type="Gene3D" id="2.40.110.10">
    <property type="entry name" value="Butyryl-CoA Dehydrogenase, subunit A, domain 2"/>
    <property type="match status" value="1"/>
</dbReference>
<dbReference type="FunFam" id="1.20.140.10:FF:000010">
    <property type="entry name" value="Acyl-coenzyme A oxidase"/>
    <property type="match status" value="1"/>
</dbReference>
<sequence>MTSTQQSLTPVDPARLTEVLDGRWAHVRRDARDQLGEQKYAPVYGETGAEARERITGLLKDLAATGRTRLGFPKAYGGEEDSGASVTSIEMLAYGDLSLMVKAGVQWGLFGGAVQLLGSERHHEAYLQKIIDADLLGCFAMTETGHGSDVQQLRTTCTYDPATQTFDLHTPHEAARKDYIGNAAKDGRMAVVFAQLVTQGQRHGVHAWLVPIRDEAGNPVPGVTIGDDGPKAGLNGVDNGRLSFDHVSVPHDMLLDRYGQVAEDGTYTSSIENETRRFFTMLGTLVRGRVSVGGSAGSATKLALQIATRYGDQRRQFAAPGEDREIVINDYLVHQRKLLPALAKSYALHFAQEELTSTMHDVQGAADVDEVAQRELESRAAGLKAANTWHATATIQMCREACGGAGYLAENRLPALKADTDVFTTFEGDNTVLLQLVAKGLLTGYQDSFGSLDSWGKAQFVADLVKETVLERTAARGLIARLVDAVPGRDEEVSLLDRGWQLKMFEDREKHTLEGAANRLRKGASNKENRLFDVFNDVQDHVLRTATTHIDRVVLEAFVAAVDRTADPAAKALLAKLCDLYALSTIEADRGWFLEHGRLTPARSKAVTSAVNALLKELRPHMRTLVDGFAIPDAWVQSRIVREEGPRQDAMAAEDARVRAVHGEGSAVDTPDATAVDLEMAPAQ</sequence>
<keyword evidence="5" id="KW-0285">Flavoprotein</keyword>
<dbReference type="Pfam" id="PF22924">
    <property type="entry name" value="ACOX_C_alpha1"/>
    <property type="match status" value="1"/>
</dbReference>
<keyword evidence="6" id="KW-0274">FAD</keyword>
<comment type="similarity">
    <text evidence="3">Belongs to the acyl-CoA oxidase family.</text>
</comment>
<dbReference type="EMBL" id="FMUH01000001">
    <property type="protein sequence ID" value="SCX40562.1"/>
    <property type="molecule type" value="Genomic_DNA"/>
</dbReference>
<dbReference type="SUPFAM" id="SSF56645">
    <property type="entry name" value="Acyl-CoA dehydrogenase NM domain-like"/>
    <property type="match status" value="1"/>
</dbReference>
<dbReference type="InterPro" id="IPR046373">
    <property type="entry name" value="Acyl-CoA_Oxase/DH_mid-dom_sf"/>
</dbReference>
<keyword evidence="9" id="KW-0443">Lipid metabolism</keyword>
<dbReference type="Pfam" id="PF02770">
    <property type="entry name" value="Acyl-CoA_dh_M"/>
    <property type="match status" value="1"/>
</dbReference>
<evidence type="ECO:0000313" key="16">
    <source>
        <dbReference type="Proteomes" id="UP000198981"/>
    </source>
</evidence>
<evidence type="ECO:0000256" key="7">
    <source>
        <dbReference type="ARBA" id="ARBA00022832"/>
    </source>
</evidence>
<dbReference type="GO" id="GO:0005504">
    <property type="term" value="F:fatty acid binding"/>
    <property type="evidence" value="ECO:0007669"/>
    <property type="project" value="TreeGrafter"/>
</dbReference>
<dbReference type="Pfam" id="PF02771">
    <property type="entry name" value="Acyl-CoA_dh_N"/>
    <property type="match status" value="1"/>
</dbReference>
<feature type="domain" description="Acyl-CoA oxidase C-terminal" evidence="11">
    <location>
        <begin position="502"/>
        <end position="645"/>
    </location>
</feature>
<dbReference type="InterPro" id="IPR012258">
    <property type="entry name" value="Acyl-CoA_oxidase"/>
</dbReference>
<dbReference type="Gene3D" id="1.20.140.10">
    <property type="entry name" value="Butyryl-CoA Dehydrogenase, subunit A, domain 3"/>
    <property type="match status" value="2"/>
</dbReference>
<dbReference type="InterPro" id="IPR013786">
    <property type="entry name" value="AcylCoA_DH/ox_N"/>
</dbReference>
<evidence type="ECO:0000313" key="15">
    <source>
        <dbReference type="EMBL" id="SCX40562.1"/>
    </source>
</evidence>
<evidence type="ECO:0000259" key="14">
    <source>
        <dbReference type="Pfam" id="PF22924"/>
    </source>
</evidence>
<organism evidence="15 16">
    <name type="scientific">Klenkia marina</name>
    <dbReference type="NCBI Taxonomy" id="1960309"/>
    <lineage>
        <taxon>Bacteria</taxon>
        <taxon>Bacillati</taxon>
        <taxon>Actinomycetota</taxon>
        <taxon>Actinomycetes</taxon>
        <taxon>Geodermatophilales</taxon>
        <taxon>Geodermatophilaceae</taxon>
        <taxon>Klenkia</taxon>
    </lineage>
</organism>
<evidence type="ECO:0000259" key="13">
    <source>
        <dbReference type="Pfam" id="PF02771"/>
    </source>
</evidence>
<comment type="cofactor">
    <cofactor evidence="1">
        <name>FAD</name>
        <dbReference type="ChEBI" id="CHEBI:57692"/>
    </cofactor>
</comment>
<dbReference type="Pfam" id="PF01756">
    <property type="entry name" value="ACOX"/>
    <property type="match status" value="1"/>
</dbReference>
<feature type="domain" description="Acyl-CoA dehydrogenase/oxidase N-terminal" evidence="13">
    <location>
        <begin position="32"/>
        <end position="132"/>
    </location>
</feature>
<evidence type="ECO:0000256" key="10">
    <source>
        <dbReference type="ARBA" id="ARBA00023140"/>
    </source>
</evidence>
<keyword evidence="10" id="KW-0576">Peroxisome</keyword>
<dbReference type="PIRSF" id="PIRSF000168">
    <property type="entry name" value="Acyl-CoA_oxidase"/>
    <property type="match status" value="1"/>
</dbReference>
<feature type="domain" description="Acyl-CoA oxidase C-alpha1" evidence="14">
    <location>
        <begin position="283"/>
        <end position="442"/>
    </location>
</feature>
<dbReference type="InterPro" id="IPR037069">
    <property type="entry name" value="AcylCoA_DH/ox_N_sf"/>
</dbReference>
<dbReference type="GO" id="GO:0003997">
    <property type="term" value="F:acyl-CoA oxidase activity"/>
    <property type="evidence" value="ECO:0007669"/>
    <property type="project" value="UniProtKB-EC"/>
</dbReference>
<evidence type="ECO:0000256" key="5">
    <source>
        <dbReference type="ARBA" id="ARBA00022630"/>
    </source>
</evidence>
<evidence type="ECO:0000256" key="9">
    <source>
        <dbReference type="ARBA" id="ARBA00023098"/>
    </source>
</evidence>
<evidence type="ECO:0000256" key="6">
    <source>
        <dbReference type="ARBA" id="ARBA00022827"/>
    </source>
</evidence>
<dbReference type="InterPro" id="IPR009100">
    <property type="entry name" value="AcylCoA_DH/oxidase_NM_dom_sf"/>
</dbReference>
<accession>A0A1G4XH44</accession>
<feature type="domain" description="Acyl-CoA oxidase/dehydrogenase middle" evidence="12">
    <location>
        <begin position="138"/>
        <end position="247"/>
    </location>
</feature>